<reference evidence="7" key="1">
    <citation type="journal article" date="2020" name="mSystems">
        <title>Genome- and Community-Level Interaction Insights into Carbon Utilization and Element Cycling Functions of Hydrothermarchaeota in Hydrothermal Sediment.</title>
        <authorList>
            <person name="Zhou Z."/>
            <person name="Liu Y."/>
            <person name="Xu W."/>
            <person name="Pan J."/>
            <person name="Luo Z.H."/>
            <person name="Li M."/>
        </authorList>
    </citation>
    <scope>NUCLEOTIDE SEQUENCE [LARGE SCALE GENOMIC DNA]</scope>
    <source>
        <strain evidence="7">SpSt-1065</strain>
    </source>
</reference>
<dbReference type="InterPro" id="IPR017871">
    <property type="entry name" value="ABC_transporter-like_CS"/>
</dbReference>
<dbReference type="InterPro" id="IPR003439">
    <property type="entry name" value="ABC_transporter-like_ATP-bd"/>
</dbReference>
<dbReference type="PROSITE" id="PS50893">
    <property type="entry name" value="ABC_TRANSPORTER_2"/>
    <property type="match status" value="1"/>
</dbReference>
<keyword evidence="3" id="KW-0536">Nodulation</keyword>
<evidence type="ECO:0000256" key="3">
    <source>
        <dbReference type="ARBA" id="ARBA00022458"/>
    </source>
</evidence>
<gene>
    <name evidence="7" type="ORF">ENM21_00260</name>
</gene>
<evidence type="ECO:0000256" key="2">
    <source>
        <dbReference type="ARBA" id="ARBA00022448"/>
    </source>
</evidence>
<evidence type="ECO:0000256" key="4">
    <source>
        <dbReference type="ARBA" id="ARBA00022741"/>
    </source>
</evidence>
<feature type="domain" description="ABC transporter" evidence="6">
    <location>
        <begin position="26"/>
        <end position="256"/>
    </location>
</feature>
<comment type="similarity">
    <text evidence="1">Belongs to the ABC transporter superfamily.</text>
</comment>
<keyword evidence="2" id="KW-0813">Transport</keyword>
<dbReference type="SMART" id="SM00382">
    <property type="entry name" value="AAA"/>
    <property type="match status" value="1"/>
</dbReference>
<dbReference type="PANTHER" id="PTHR42711:SF5">
    <property type="entry name" value="ABC TRANSPORTER ATP-BINDING PROTEIN NATA"/>
    <property type="match status" value="1"/>
</dbReference>
<dbReference type="GO" id="GO:0016887">
    <property type="term" value="F:ATP hydrolysis activity"/>
    <property type="evidence" value="ECO:0007669"/>
    <property type="project" value="InterPro"/>
</dbReference>
<dbReference type="EMBL" id="DRWX01000012">
    <property type="protein sequence ID" value="HHM95642.1"/>
    <property type="molecule type" value="Genomic_DNA"/>
</dbReference>
<dbReference type="AlphaFoldDB" id="A0A7C5RTC9"/>
<name>A0A7C5RTC9_THERO</name>
<keyword evidence="4" id="KW-0547">Nucleotide-binding</keyword>
<accession>A0A7C5RTC9</accession>
<evidence type="ECO:0000256" key="1">
    <source>
        <dbReference type="ARBA" id="ARBA00005417"/>
    </source>
</evidence>
<dbReference type="Gene3D" id="3.40.50.300">
    <property type="entry name" value="P-loop containing nucleotide triphosphate hydrolases"/>
    <property type="match status" value="1"/>
</dbReference>
<dbReference type="PROSITE" id="PS00211">
    <property type="entry name" value="ABC_TRANSPORTER_1"/>
    <property type="match status" value="1"/>
</dbReference>
<comment type="caution">
    <text evidence="7">The sequence shown here is derived from an EMBL/GenBank/DDBJ whole genome shotgun (WGS) entry which is preliminary data.</text>
</comment>
<organism evidence="7">
    <name type="scientific">Thermomicrobium roseum</name>
    <dbReference type="NCBI Taxonomy" id="500"/>
    <lineage>
        <taxon>Bacteria</taxon>
        <taxon>Pseudomonadati</taxon>
        <taxon>Thermomicrobiota</taxon>
        <taxon>Thermomicrobia</taxon>
        <taxon>Thermomicrobiales</taxon>
        <taxon>Thermomicrobiaceae</taxon>
        <taxon>Thermomicrobium</taxon>
    </lineage>
</organism>
<dbReference type="SUPFAM" id="SSF52540">
    <property type="entry name" value="P-loop containing nucleoside triphosphate hydrolases"/>
    <property type="match status" value="1"/>
</dbReference>
<keyword evidence="5 7" id="KW-0067">ATP-binding</keyword>
<dbReference type="PANTHER" id="PTHR42711">
    <property type="entry name" value="ABC TRANSPORTER ATP-BINDING PROTEIN"/>
    <property type="match status" value="1"/>
</dbReference>
<protein>
    <submittedName>
        <fullName evidence="7">ABC transporter ATP-binding protein</fullName>
    </submittedName>
</protein>
<evidence type="ECO:0000313" key="7">
    <source>
        <dbReference type="EMBL" id="HHM95642.1"/>
    </source>
</evidence>
<dbReference type="InterPro" id="IPR050763">
    <property type="entry name" value="ABC_transporter_ATP-binding"/>
</dbReference>
<dbReference type="InterPro" id="IPR027417">
    <property type="entry name" value="P-loop_NTPase"/>
</dbReference>
<evidence type="ECO:0000256" key="5">
    <source>
        <dbReference type="ARBA" id="ARBA00022840"/>
    </source>
</evidence>
<dbReference type="InterPro" id="IPR003593">
    <property type="entry name" value="AAA+_ATPase"/>
</dbReference>
<dbReference type="Pfam" id="PF00005">
    <property type="entry name" value="ABC_tran"/>
    <property type="match status" value="1"/>
</dbReference>
<sequence length="333" mass="36326">MHEGHTRLGAVVFRGVSHVVFDGPIIQVDRLERRFGQTLALAGISFQVTAGEIVGLLGHNGAGKTTTIRLVLGLLTPHGGTVRVFGLEPTVDGERIRQRTGVVGESPGLDERLTARELLQVFADLYDVPRVVQAQRIAALLEQFGLAEVADRRVATYSAGMRQRLALARCLLHDPELLLLDEPTAALDPVAAHHVRELIAERRREGRTILLATHNLDEAERVCDRVVILERGRVLVEGPPRDLAAALGVPAQVTIEVEPEQVNTALDVLARRGMRAQATPELGRILVEQLAKRAVPDVVATLVGAGIAVYGVELRTPSLEDVYLALHQRTERR</sequence>
<evidence type="ECO:0000259" key="6">
    <source>
        <dbReference type="PROSITE" id="PS50893"/>
    </source>
</evidence>
<dbReference type="GO" id="GO:0005524">
    <property type="term" value="F:ATP binding"/>
    <property type="evidence" value="ECO:0007669"/>
    <property type="project" value="UniProtKB-KW"/>
</dbReference>
<proteinExistence type="inferred from homology"/>